<keyword evidence="7 9" id="KW-0234">DNA repair</keyword>
<evidence type="ECO:0000256" key="5">
    <source>
        <dbReference type="ARBA" id="ARBA00022763"/>
    </source>
</evidence>
<dbReference type="EMBL" id="CP044016">
    <property type="protein sequence ID" value="QES89903.1"/>
    <property type="molecule type" value="Genomic_DNA"/>
</dbReference>
<keyword evidence="4" id="KW-0547">Nucleotide-binding</keyword>
<dbReference type="NCBIfam" id="TIGR00634">
    <property type="entry name" value="recN"/>
    <property type="match status" value="1"/>
</dbReference>
<dbReference type="InterPro" id="IPR027417">
    <property type="entry name" value="P-loop_NTPase"/>
</dbReference>
<evidence type="ECO:0000313" key="12">
    <source>
        <dbReference type="EMBL" id="QES89903.1"/>
    </source>
</evidence>
<comment type="similarity">
    <text evidence="2 9">Belongs to the RecN family.</text>
</comment>
<evidence type="ECO:0000256" key="1">
    <source>
        <dbReference type="ARBA" id="ARBA00003618"/>
    </source>
</evidence>
<evidence type="ECO:0000256" key="10">
    <source>
        <dbReference type="SAM" id="Coils"/>
    </source>
</evidence>
<dbReference type="OrthoDB" id="9806954at2"/>
<dbReference type="PANTHER" id="PTHR11059:SF0">
    <property type="entry name" value="DNA REPAIR PROTEIN RECN"/>
    <property type="match status" value="1"/>
</dbReference>
<dbReference type="SUPFAM" id="SSF52540">
    <property type="entry name" value="P-loop containing nucleoside triphosphate hydrolases"/>
    <property type="match status" value="1"/>
</dbReference>
<evidence type="ECO:0000256" key="8">
    <source>
        <dbReference type="ARBA" id="ARBA00033408"/>
    </source>
</evidence>
<dbReference type="PANTHER" id="PTHR11059">
    <property type="entry name" value="DNA REPAIR PROTEIN RECN"/>
    <property type="match status" value="1"/>
</dbReference>
<keyword evidence="5 9" id="KW-0227">DNA damage</keyword>
<keyword evidence="13" id="KW-1185">Reference proteome</keyword>
<feature type="domain" description="RecF/RecN/SMC N-terminal" evidence="11">
    <location>
        <begin position="1"/>
        <end position="509"/>
    </location>
</feature>
<evidence type="ECO:0000256" key="3">
    <source>
        <dbReference type="ARBA" id="ARBA00021315"/>
    </source>
</evidence>
<evidence type="ECO:0000256" key="4">
    <source>
        <dbReference type="ARBA" id="ARBA00022741"/>
    </source>
</evidence>
<dbReference type="Gene3D" id="3.40.50.300">
    <property type="entry name" value="P-loop containing nucleotide triphosphate hydrolases"/>
    <property type="match status" value="2"/>
</dbReference>
<name>A0A5P2G9L4_9BACT</name>
<dbReference type="GO" id="GO:0005524">
    <property type="term" value="F:ATP binding"/>
    <property type="evidence" value="ECO:0007669"/>
    <property type="project" value="UniProtKB-KW"/>
</dbReference>
<proteinExistence type="inferred from homology"/>
<evidence type="ECO:0000256" key="6">
    <source>
        <dbReference type="ARBA" id="ARBA00022840"/>
    </source>
</evidence>
<evidence type="ECO:0000259" key="11">
    <source>
        <dbReference type="Pfam" id="PF02463"/>
    </source>
</evidence>
<dbReference type="InterPro" id="IPR004604">
    <property type="entry name" value="DNA_recomb/repair_RecN"/>
</dbReference>
<dbReference type="GO" id="GO:0009432">
    <property type="term" value="P:SOS response"/>
    <property type="evidence" value="ECO:0007669"/>
    <property type="project" value="TreeGrafter"/>
</dbReference>
<gene>
    <name evidence="12" type="primary">recN</name>
    <name evidence="12" type="ORF">E0W69_014965</name>
</gene>
<keyword evidence="6" id="KW-0067">ATP-binding</keyword>
<accession>A0A5P2G9L4</accession>
<dbReference type="KEGG" id="arac:E0W69_014965"/>
<reference evidence="12 13" key="1">
    <citation type="submission" date="2019-09" db="EMBL/GenBank/DDBJ databases">
        <title>Complete genome sequence of Arachidicoccus sp. B3-10 isolated from apple orchard soil.</title>
        <authorList>
            <person name="Kim H.S."/>
            <person name="Han K.-I."/>
            <person name="Suh M.K."/>
            <person name="Lee K.C."/>
            <person name="Eom M.K."/>
            <person name="Kim J.-S."/>
            <person name="Kang S.W."/>
            <person name="Sin Y."/>
            <person name="Lee J.-S."/>
        </authorList>
    </citation>
    <scope>NUCLEOTIDE SEQUENCE [LARGE SCALE GENOMIC DNA]</scope>
    <source>
        <strain evidence="12 13">B3-10</strain>
    </source>
</reference>
<evidence type="ECO:0000256" key="7">
    <source>
        <dbReference type="ARBA" id="ARBA00023204"/>
    </source>
</evidence>
<evidence type="ECO:0000256" key="9">
    <source>
        <dbReference type="PIRNR" id="PIRNR003128"/>
    </source>
</evidence>
<comment type="function">
    <text evidence="1 9">May be involved in recombinational repair of damaged DNA.</text>
</comment>
<dbReference type="GO" id="GO:0006281">
    <property type="term" value="P:DNA repair"/>
    <property type="evidence" value="ECO:0007669"/>
    <property type="project" value="UniProtKB-KW"/>
</dbReference>
<protein>
    <recommendedName>
        <fullName evidence="3 9">DNA repair protein RecN</fullName>
    </recommendedName>
    <alternativeName>
        <fullName evidence="8 9">Recombination protein N</fullName>
    </alternativeName>
</protein>
<dbReference type="GO" id="GO:0006310">
    <property type="term" value="P:DNA recombination"/>
    <property type="evidence" value="ECO:0007669"/>
    <property type="project" value="InterPro"/>
</dbReference>
<feature type="coiled-coil region" evidence="10">
    <location>
        <begin position="166"/>
        <end position="193"/>
    </location>
</feature>
<keyword evidence="10" id="KW-0175">Coiled coil</keyword>
<dbReference type="PIRSF" id="PIRSF003128">
    <property type="entry name" value="RecN"/>
    <property type="match status" value="1"/>
</dbReference>
<dbReference type="InterPro" id="IPR003395">
    <property type="entry name" value="RecF/RecN/SMC_N"/>
</dbReference>
<evidence type="ECO:0000256" key="2">
    <source>
        <dbReference type="ARBA" id="ARBA00009441"/>
    </source>
</evidence>
<dbReference type="RefSeq" id="WP_131330860.1">
    <property type="nucleotide sequence ID" value="NZ_CP044016.1"/>
</dbReference>
<dbReference type="Proteomes" id="UP000292424">
    <property type="component" value="Chromosome"/>
</dbReference>
<dbReference type="CDD" id="cd03241">
    <property type="entry name" value="ABC_RecN"/>
    <property type="match status" value="2"/>
</dbReference>
<dbReference type="GO" id="GO:0043590">
    <property type="term" value="C:bacterial nucleoid"/>
    <property type="evidence" value="ECO:0007669"/>
    <property type="project" value="TreeGrafter"/>
</dbReference>
<dbReference type="Pfam" id="PF02463">
    <property type="entry name" value="SMC_N"/>
    <property type="match status" value="1"/>
</dbReference>
<evidence type="ECO:0000313" key="13">
    <source>
        <dbReference type="Proteomes" id="UP000292424"/>
    </source>
</evidence>
<sequence length="552" mass="61570">MISKLFIQNFAIIDEISIEFHAGLNIITGETGAGKSILIGALSLLLGARADIASLKLKDKKCIVEGIFTQDELPVLSQFLKNNELDVEPELVVRREISASGKSRGFINDTPVSLQQLRELAVLLVDLHQQFDTLQIGDTKFQRVVVDTLANNQEAVLEYQQIFKQWKNTQIQLRELQSKKADADKELDYLQFQLSELSEANFTADELENADIELQTLTHAEEIKRVLNELNFVLKDGEEPIGQTLKSLQNKLRNFSEINASIGDLAGRLESVQIELEDVAQEAESIADQTNLDEERIDFLNERISLGYKLQKKHNAASTNELIAIQKDLESRVQQFEQISGDEQALETTLKTLHKSLGEKAKVLTVNRKKIIPTTEKEIDTLLTQVGMPNAKIKIELDPLTDWNEYGQEQVNFLFDANKSGKFELVSKVASGGELSRLMLSIKSLVAKYVQLPTLIFDEIDTGISGEAAKQVGVIMKALGKNIQVISITHQPQIAAKADAHYFVFKKESEKGINTGIRLLSENDRIKAIAQMIGGENPSEFALANAKELMAD</sequence>
<organism evidence="12 13">
    <name type="scientific">Rhizosphaericola mali</name>
    <dbReference type="NCBI Taxonomy" id="2545455"/>
    <lineage>
        <taxon>Bacteria</taxon>
        <taxon>Pseudomonadati</taxon>
        <taxon>Bacteroidota</taxon>
        <taxon>Chitinophagia</taxon>
        <taxon>Chitinophagales</taxon>
        <taxon>Chitinophagaceae</taxon>
        <taxon>Rhizosphaericola</taxon>
    </lineage>
</organism>
<dbReference type="AlphaFoldDB" id="A0A5P2G9L4"/>